<dbReference type="STRING" id="232089.SAMN05443544_3728"/>
<evidence type="ECO:0000256" key="8">
    <source>
        <dbReference type="PIRSR" id="PIRSR000440-1"/>
    </source>
</evidence>
<dbReference type="PANTHER" id="PTHR38474">
    <property type="entry name" value="SLR0299 PROTEIN"/>
    <property type="match status" value="1"/>
</dbReference>
<dbReference type="Proteomes" id="UP000184699">
    <property type="component" value="Unassembled WGS sequence"/>
</dbReference>
<evidence type="ECO:0000313" key="12">
    <source>
        <dbReference type="Proteomes" id="UP000184699"/>
    </source>
</evidence>
<proteinExistence type="inferred from homology"/>
<evidence type="ECO:0000256" key="3">
    <source>
        <dbReference type="ARBA" id="ARBA00013235"/>
    </source>
</evidence>
<dbReference type="GO" id="GO:0046677">
    <property type="term" value="P:response to antibiotic"/>
    <property type="evidence" value="ECO:0007669"/>
    <property type="project" value="UniProtKB-KW"/>
</dbReference>
<sequence>MTSPELIDLDTWPRRETFEHYRHRVPCTYAITVEIDVSAFAAALRTSSRKTYVAQIWAIATVVNRFREFRMALTDTGEAASWPVVHPAFTVFNAERETFAAVWAPYDPDFGRFHERAAELLATAASATTMFPQGDLPPNAFDVSSLPWTSFTGFTLQIDGGTSHLLPIFTLGRYVERDGRTLLPVAVQIHHAAADGFHTARLLSDLEQLLADASWVGA</sequence>
<dbReference type="Gene3D" id="3.30.559.10">
    <property type="entry name" value="Chloramphenicol acetyltransferase-like domain"/>
    <property type="match status" value="1"/>
</dbReference>
<dbReference type="PROSITE" id="PS00100">
    <property type="entry name" value="CAT"/>
    <property type="match status" value="1"/>
</dbReference>
<evidence type="ECO:0000256" key="5">
    <source>
        <dbReference type="ARBA" id="ARBA00022679"/>
    </source>
</evidence>
<accession>A0A1N6I689</accession>
<dbReference type="InterPro" id="IPR023213">
    <property type="entry name" value="CAT-like_dom_sf"/>
</dbReference>
<dbReference type="Pfam" id="PF00302">
    <property type="entry name" value="CAT"/>
    <property type="match status" value="1"/>
</dbReference>
<dbReference type="InterPro" id="IPR018372">
    <property type="entry name" value="Chloramphenicol_AcTrfase_AS"/>
</dbReference>
<keyword evidence="6 9" id="KW-0046">Antibiotic resistance</keyword>
<evidence type="ECO:0000313" key="11">
    <source>
        <dbReference type="EMBL" id="SIO27524.1"/>
    </source>
</evidence>
<evidence type="ECO:0000256" key="10">
    <source>
        <dbReference type="RuleBase" id="RU004156"/>
    </source>
</evidence>
<dbReference type="OrthoDB" id="9801766at2"/>
<name>A0A1N6I689_9MICO</name>
<dbReference type="EMBL" id="FSRJ01000005">
    <property type="protein sequence ID" value="SIO27524.1"/>
    <property type="molecule type" value="Genomic_DNA"/>
</dbReference>
<evidence type="ECO:0000256" key="7">
    <source>
        <dbReference type="ARBA" id="ARBA00023315"/>
    </source>
</evidence>
<protein>
    <recommendedName>
        <fullName evidence="4 9">Chloramphenicol acetyltransferase</fullName>
        <ecNumber evidence="3 9">2.3.1.28</ecNumber>
    </recommendedName>
</protein>
<evidence type="ECO:0000256" key="6">
    <source>
        <dbReference type="ARBA" id="ARBA00023251"/>
    </source>
</evidence>
<dbReference type="AlphaFoldDB" id="A0A1N6I689"/>
<evidence type="ECO:0000256" key="4">
    <source>
        <dbReference type="ARBA" id="ARBA00020291"/>
    </source>
</evidence>
<keyword evidence="5 9" id="KW-0808">Transferase</keyword>
<organism evidence="11 12">
    <name type="scientific">Agromyces cerinus subsp. cerinus</name>
    <dbReference type="NCBI Taxonomy" id="232089"/>
    <lineage>
        <taxon>Bacteria</taxon>
        <taxon>Bacillati</taxon>
        <taxon>Actinomycetota</taxon>
        <taxon>Actinomycetes</taxon>
        <taxon>Micrococcales</taxon>
        <taxon>Microbacteriaceae</taxon>
        <taxon>Agromyces</taxon>
    </lineage>
</organism>
<dbReference type="RefSeq" id="WP_074261840.1">
    <property type="nucleotide sequence ID" value="NZ_FSRJ01000005.1"/>
</dbReference>
<dbReference type="SMART" id="SM01059">
    <property type="entry name" value="CAT"/>
    <property type="match status" value="1"/>
</dbReference>
<comment type="similarity">
    <text evidence="2 10">Belongs to the chloramphenicol acetyltransferase family.</text>
</comment>
<evidence type="ECO:0000256" key="9">
    <source>
        <dbReference type="RuleBase" id="RU000503"/>
    </source>
</evidence>
<gene>
    <name evidence="11" type="ORF">SAMN05443544_3728</name>
</gene>
<evidence type="ECO:0000256" key="2">
    <source>
        <dbReference type="ARBA" id="ARBA00010571"/>
    </source>
</evidence>
<dbReference type="PANTHER" id="PTHR38474:SF2">
    <property type="entry name" value="CHLORAMPHENICOL ACETYLTRANSFERASE"/>
    <property type="match status" value="1"/>
</dbReference>
<reference evidence="12" key="1">
    <citation type="submission" date="2016-11" db="EMBL/GenBank/DDBJ databases">
        <authorList>
            <person name="Varghese N."/>
            <person name="Submissions S."/>
        </authorList>
    </citation>
    <scope>NUCLEOTIDE SEQUENCE [LARGE SCALE GENOMIC DNA]</scope>
    <source>
        <strain evidence="12">DSM 8595</strain>
    </source>
</reference>
<dbReference type="InterPro" id="IPR001707">
    <property type="entry name" value="Cmp_AcTrfase"/>
</dbReference>
<dbReference type="SUPFAM" id="SSF52777">
    <property type="entry name" value="CoA-dependent acyltransferases"/>
    <property type="match status" value="1"/>
</dbReference>
<dbReference type="PIRSF" id="PIRSF000440">
    <property type="entry name" value="CAT"/>
    <property type="match status" value="1"/>
</dbReference>
<evidence type="ECO:0000256" key="1">
    <source>
        <dbReference type="ARBA" id="ARBA00002150"/>
    </source>
</evidence>
<dbReference type="EC" id="2.3.1.28" evidence="3 9"/>
<comment type="function">
    <text evidence="1 9">This enzyme is an effector of chloramphenicol resistance in bacteria.</text>
</comment>
<dbReference type="GO" id="GO:0008811">
    <property type="term" value="F:chloramphenicol O-acetyltransferase activity"/>
    <property type="evidence" value="ECO:0007669"/>
    <property type="project" value="UniProtKB-EC"/>
</dbReference>
<comment type="catalytic activity">
    <reaction evidence="9">
        <text>chloramphenicol + acetyl-CoA = chloramphenicol 3-acetate + CoA</text>
        <dbReference type="Rhea" id="RHEA:18421"/>
        <dbReference type="ChEBI" id="CHEBI:16730"/>
        <dbReference type="ChEBI" id="CHEBI:17698"/>
        <dbReference type="ChEBI" id="CHEBI:57287"/>
        <dbReference type="ChEBI" id="CHEBI:57288"/>
        <dbReference type="EC" id="2.3.1.28"/>
    </reaction>
</comment>
<keyword evidence="7 9" id="KW-0012">Acyltransferase</keyword>
<feature type="active site" description="Proton acceptor" evidence="8">
    <location>
        <position position="191"/>
    </location>
</feature>
<keyword evidence="12" id="KW-1185">Reference proteome</keyword>